<feature type="region of interest" description="Disordered" evidence="1">
    <location>
        <begin position="330"/>
        <end position="351"/>
    </location>
</feature>
<keyword evidence="3" id="KW-1185">Reference proteome</keyword>
<feature type="compositionally biased region" description="Basic and acidic residues" evidence="1">
    <location>
        <begin position="667"/>
        <end position="686"/>
    </location>
</feature>
<feature type="compositionally biased region" description="Polar residues" evidence="1">
    <location>
        <begin position="476"/>
        <end position="517"/>
    </location>
</feature>
<feature type="compositionally biased region" description="Low complexity" evidence="1">
    <location>
        <begin position="331"/>
        <end position="344"/>
    </location>
</feature>
<dbReference type="InterPro" id="IPR012535">
    <property type="entry name" value="Cell_div_Cdc14"/>
</dbReference>
<accession>A0ABZ1D763</accession>
<feature type="compositionally biased region" description="Basic and acidic residues" evidence="1">
    <location>
        <begin position="105"/>
        <end position="122"/>
    </location>
</feature>
<dbReference type="PANTHER" id="PTHR34065">
    <property type="entry name" value="CELL DIVISION CONTROL PROTEIN 14"/>
    <property type="match status" value="1"/>
</dbReference>
<feature type="compositionally biased region" description="Basic and acidic residues" evidence="1">
    <location>
        <begin position="38"/>
        <end position="49"/>
    </location>
</feature>
<dbReference type="PANTHER" id="PTHR34065:SF1">
    <property type="entry name" value="CELL DIVISION CONTROL PROTEIN 14"/>
    <property type="match status" value="1"/>
</dbReference>
<organism evidence="2 3">
    <name type="scientific">Kwoniella shivajii</name>
    <dbReference type="NCBI Taxonomy" id="564305"/>
    <lineage>
        <taxon>Eukaryota</taxon>
        <taxon>Fungi</taxon>
        <taxon>Dikarya</taxon>
        <taxon>Basidiomycota</taxon>
        <taxon>Agaricomycotina</taxon>
        <taxon>Tremellomycetes</taxon>
        <taxon>Tremellales</taxon>
        <taxon>Cryptococcaceae</taxon>
        <taxon>Kwoniella</taxon>
    </lineage>
</organism>
<dbReference type="EMBL" id="CP141889">
    <property type="protein sequence ID" value="WRT69877.1"/>
    <property type="molecule type" value="Genomic_DNA"/>
</dbReference>
<reference evidence="2 3" key="1">
    <citation type="submission" date="2024-01" db="EMBL/GenBank/DDBJ databases">
        <title>Comparative genomics of Cryptococcus and Kwoniella reveals pathogenesis evolution and contrasting modes of karyotype evolution via chromosome fusion or intercentromeric recombination.</title>
        <authorList>
            <person name="Coelho M.A."/>
            <person name="David-Palma M."/>
            <person name="Shea T."/>
            <person name="Bowers K."/>
            <person name="McGinley-Smith S."/>
            <person name="Mohammad A.W."/>
            <person name="Gnirke A."/>
            <person name="Yurkov A.M."/>
            <person name="Nowrousian M."/>
            <person name="Sun S."/>
            <person name="Cuomo C.A."/>
            <person name="Heitman J."/>
        </authorList>
    </citation>
    <scope>NUCLEOTIDE SEQUENCE [LARGE SCALE GENOMIC DNA]</scope>
    <source>
        <strain evidence="2">CBS 11374</strain>
    </source>
</reference>
<protein>
    <recommendedName>
        <fullName evidence="4">Cell division control protein 14</fullName>
    </recommendedName>
</protein>
<feature type="region of interest" description="Disordered" evidence="1">
    <location>
        <begin position="1"/>
        <end position="122"/>
    </location>
</feature>
<evidence type="ECO:0000256" key="1">
    <source>
        <dbReference type="SAM" id="MobiDB-lite"/>
    </source>
</evidence>
<evidence type="ECO:0008006" key="4">
    <source>
        <dbReference type="Google" id="ProtNLM"/>
    </source>
</evidence>
<dbReference type="GeneID" id="87958998"/>
<dbReference type="RefSeq" id="XP_062794616.1">
    <property type="nucleotide sequence ID" value="XM_062938565.1"/>
</dbReference>
<feature type="compositionally biased region" description="Basic residues" evidence="1">
    <location>
        <begin position="592"/>
        <end position="601"/>
    </location>
</feature>
<dbReference type="Pfam" id="PF08045">
    <property type="entry name" value="CDC14"/>
    <property type="match status" value="1"/>
</dbReference>
<evidence type="ECO:0000313" key="3">
    <source>
        <dbReference type="Proteomes" id="UP001329825"/>
    </source>
</evidence>
<feature type="compositionally biased region" description="Polar residues" evidence="1">
    <location>
        <begin position="531"/>
        <end position="554"/>
    </location>
</feature>
<evidence type="ECO:0000313" key="2">
    <source>
        <dbReference type="EMBL" id="WRT69877.1"/>
    </source>
</evidence>
<feature type="compositionally biased region" description="Low complexity" evidence="1">
    <location>
        <begin position="401"/>
        <end position="415"/>
    </location>
</feature>
<dbReference type="Proteomes" id="UP001329825">
    <property type="component" value="Chromosome 9"/>
</dbReference>
<feature type="compositionally biased region" description="Low complexity" evidence="1">
    <location>
        <begin position="11"/>
        <end position="34"/>
    </location>
</feature>
<feature type="region of interest" description="Disordered" evidence="1">
    <location>
        <begin position="381"/>
        <end position="686"/>
    </location>
</feature>
<feature type="compositionally biased region" description="Pro residues" evidence="1">
    <location>
        <begin position="612"/>
        <end position="621"/>
    </location>
</feature>
<gene>
    <name evidence="2" type="ORF">IL334_006868</name>
</gene>
<sequence length="731" mass="79490">MSRSQGHRKSQSTSALSFLASSSPSPSSSSSLTSMIEHTPRSRESERSKYRQRQSHLPSVHEGGPPSTNSSASMAILPGITTEQSMRRTRSNQSQSQSQSYNAEDQQRERQKSLGEVMKREKSDEGLQSWLSDVKSLRSSSRKRLSALRNLEKYLVEGCISKDESTLKMLMSQEIHQTFLSLLTRHTSSLTQRASHTSIPPGDELANSLIPEIEVLASMLQGLCCLSQKCKDFIGETWVTEMFIDLLLLLRAQPSLTQGTKPIAYTIMELLFCVLVDSPKNARSFEKLGGLEAVVRVLKGTGVTKDVRMKCIEFLYFYLLPEQNIPQRAVSTSSSSSTESTESTLFPPSPLMTSQTLIEVPTIGPTPRESHKELIDLDMPFVPLTPRKPPQPNLGYLTPATRRSSVCTSNSSTPSLPVIPASPRVPISQSSTSRGLAAMLDEIDGPSARTPRSSRTDRNPNSTETSGIGLGLGLPKSTSGLVRSSTVQRDISKPSRSGESLKSTASTTFTDPFSLTPKSERSNSGSSGSSTVVPASRNMSRSNTQPTLTLTDQNGLPKDPSTSGVRHSSIRRVSRSPLVQSIIPESEDLKPRSPKIRHSRTQSHLSGLPTQSVPPVPPLPTPNADKVSQSRTPSKPRAFPVGLTRGIPPSVSSPSLGVTPLGASKRIPSDKRPTIRSTKDDDDKKKVKEVKSVAEKKEMLGMWLGNVEQLVQGVEKVSFWGSIGAGARQGR</sequence>
<feature type="compositionally biased region" description="Low complexity" evidence="1">
    <location>
        <begin position="91"/>
        <end position="100"/>
    </location>
</feature>
<name>A0ABZ1D763_9TREE</name>
<feature type="compositionally biased region" description="Basic residues" evidence="1">
    <location>
        <begin position="1"/>
        <end position="10"/>
    </location>
</feature>
<proteinExistence type="predicted"/>